<feature type="binding site" evidence="16">
    <location>
        <begin position="430"/>
        <end position="437"/>
    </location>
    <ligand>
        <name>ATP</name>
        <dbReference type="ChEBI" id="CHEBI:30616"/>
    </ligand>
</feature>
<sequence>MSSRQSPRFQPLPERISLLLQEARWLILGVMSLYVGLVLLGYSKSDPGWSHAAEVARVSNPGGRFGAWLADLLYYLFGLSAWWWVVFLGYALVWGFRRLRHDVQLDRRSFFFVLTGFFVVLLSSSALESLRFYSHGASVPLGPGGLVGVELGQLVQRYLGFTGGTLLLLALFASGLSLFSGISWLSVIERVGLSLERGWLGAQAAWQGWQDRKAGQQVAQKREAVVETKRRKTVAAPAAQLRIEPAVAEVAKSERVEKELRQERQQSLFTDLPAPAGAIPPLSLLDQPSGEVEPPAAEVLEFTSRLIETKLGDFGVEVKVLAAYPGPVVTRYEIEPATGVKGSQVVNLGKDLARALSLVSIRVVETVPGKSCMALELPNVKRQTVRLSEILGSKAYHDMHSPLTVALGKDIGGQPAVADLGKMPHLLVAGTTGSGKSVGINAMILSLLYKAGPERVRLIMVDPKMLELSIYEGIPHLLAPVVTDMKHAANALNWCVVEMDKRYKLMAAVGVRNLAGFNKAVIEAEKAEKPLTNPFAINPDNPEPLEQLPHIVVIVDELADMMMVVGKKVEELIARLAQKARAAGIHLILATQRPSVDVITGLIKANVPTRIAFQVSSKIDSRTILDQMGAETLLGMGDMLYLAPGTGLPVRVHGAFVADEEVHKVVDYLKRSGPPDYVDGILSAPDDDLEAALGGGGGGEGDGEADPLYDQAVEVVIKTRRPSISLVQRHLRIGYNRAARLIEQMERAGLVSAMGTNGNREVIVPAKEGE</sequence>
<evidence type="ECO:0000256" key="3">
    <source>
        <dbReference type="ARBA" id="ARBA00006474"/>
    </source>
</evidence>
<dbReference type="PROSITE" id="PS50901">
    <property type="entry name" value="FTSK"/>
    <property type="match status" value="1"/>
</dbReference>
<dbReference type="SMART" id="SM00843">
    <property type="entry name" value="Ftsk_gamma"/>
    <property type="match status" value="1"/>
</dbReference>
<keyword evidence="7 16" id="KW-0547">Nucleotide-binding</keyword>
<evidence type="ECO:0000256" key="9">
    <source>
        <dbReference type="ARBA" id="ARBA00022840"/>
    </source>
</evidence>
<dbReference type="InterPro" id="IPR050206">
    <property type="entry name" value="FtsK/SpoIIIE/SftA"/>
</dbReference>
<feature type="transmembrane region" description="Helical" evidence="17">
    <location>
        <begin position="108"/>
        <end position="127"/>
    </location>
</feature>
<dbReference type="EMBL" id="FTMD01000003">
    <property type="protein sequence ID" value="SIQ27610.1"/>
    <property type="molecule type" value="Genomic_DNA"/>
</dbReference>
<evidence type="ECO:0000256" key="14">
    <source>
        <dbReference type="ARBA" id="ARBA00024784"/>
    </source>
</evidence>
<feature type="domain" description="FtsK" evidence="18">
    <location>
        <begin position="413"/>
        <end position="622"/>
    </location>
</feature>
<protein>
    <submittedName>
        <fullName evidence="19">DNA translocase FtsK</fullName>
    </submittedName>
</protein>
<dbReference type="InterPro" id="IPR036388">
    <property type="entry name" value="WH-like_DNA-bd_sf"/>
</dbReference>
<evidence type="ECO:0000256" key="5">
    <source>
        <dbReference type="ARBA" id="ARBA00022618"/>
    </source>
</evidence>
<reference evidence="20" key="1">
    <citation type="submission" date="2017-01" db="EMBL/GenBank/DDBJ databases">
        <authorList>
            <person name="Varghese N."/>
            <person name="Submissions S."/>
        </authorList>
    </citation>
    <scope>NUCLEOTIDE SEQUENCE [LARGE SCALE GENOMIC DNA]</scope>
    <source>
        <strain evidence="20">ATCC 51758</strain>
    </source>
</reference>
<organism evidence="19 20">
    <name type="scientific">Aromatoleum tolulyticum</name>
    <dbReference type="NCBI Taxonomy" id="34027"/>
    <lineage>
        <taxon>Bacteria</taxon>
        <taxon>Pseudomonadati</taxon>
        <taxon>Pseudomonadota</taxon>
        <taxon>Betaproteobacteria</taxon>
        <taxon>Rhodocyclales</taxon>
        <taxon>Rhodocyclaceae</taxon>
        <taxon>Aromatoleum</taxon>
    </lineage>
</organism>
<comment type="function">
    <text evidence="14">Essential cell division protein that coordinates cell division and chromosome segregation. The N-terminus is involved in assembly of the cell-division machinery. The C-terminus functions as a DNA motor that moves dsDNA in an ATP-dependent manner towards the dif recombination site, which is located within the replication terminus region. Translocation stops specifically at Xer-dif sites, where FtsK interacts with the Xer recombinase, allowing activation of chromosome unlinking by recombination. FtsK orienting polar sequences (KOPS) guide the direction of DNA translocation. FtsK can remove proteins from DNA as it translocates, but translocation stops specifically at XerCD-dif site, thereby preventing removal of XerC and XerD from dif.</text>
</comment>
<evidence type="ECO:0000256" key="1">
    <source>
        <dbReference type="ARBA" id="ARBA00004533"/>
    </source>
</evidence>
<evidence type="ECO:0000256" key="6">
    <source>
        <dbReference type="ARBA" id="ARBA00022692"/>
    </source>
</evidence>
<dbReference type="PANTHER" id="PTHR22683:SF41">
    <property type="entry name" value="DNA TRANSLOCASE FTSK"/>
    <property type="match status" value="1"/>
</dbReference>
<evidence type="ECO:0000256" key="10">
    <source>
        <dbReference type="ARBA" id="ARBA00022989"/>
    </source>
</evidence>
<dbReference type="InterPro" id="IPR036390">
    <property type="entry name" value="WH_DNA-bd_sf"/>
</dbReference>
<keyword evidence="8" id="KW-0159">Chromosome partition</keyword>
<evidence type="ECO:0000256" key="2">
    <source>
        <dbReference type="ARBA" id="ARBA00004651"/>
    </source>
</evidence>
<comment type="similarity">
    <text evidence="3">Belongs to the FtsK/SpoIIIE/SftA family.</text>
</comment>
<dbReference type="Gene3D" id="3.30.980.40">
    <property type="match status" value="1"/>
</dbReference>
<feature type="transmembrane region" description="Helical" evidence="17">
    <location>
        <begin position="166"/>
        <end position="187"/>
    </location>
</feature>
<keyword evidence="4" id="KW-1003">Cell membrane</keyword>
<dbReference type="CDD" id="cd01127">
    <property type="entry name" value="TrwB_TraG_TraD_VirD4"/>
    <property type="match status" value="1"/>
</dbReference>
<dbReference type="Proteomes" id="UP000186819">
    <property type="component" value="Unassembled WGS sequence"/>
</dbReference>
<keyword evidence="6 17" id="KW-0812">Transmembrane</keyword>
<feature type="transmembrane region" description="Helical" evidence="17">
    <location>
        <begin position="72"/>
        <end position="96"/>
    </location>
</feature>
<evidence type="ECO:0000256" key="8">
    <source>
        <dbReference type="ARBA" id="ARBA00022829"/>
    </source>
</evidence>
<dbReference type="GO" id="GO:0005886">
    <property type="term" value="C:plasma membrane"/>
    <property type="evidence" value="ECO:0007669"/>
    <property type="project" value="UniProtKB-SubCell"/>
</dbReference>
<keyword evidence="10 17" id="KW-1133">Transmembrane helix</keyword>
<dbReference type="GO" id="GO:0007059">
    <property type="term" value="P:chromosome segregation"/>
    <property type="evidence" value="ECO:0007669"/>
    <property type="project" value="UniProtKB-KW"/>
</dbReference>
<keyword evidence="20" id="KW-1185">Reference proteome</keyword>
<gene>
    <name evidence="19" type="ORF">SAMN05421829_103226</name>
</gene>
<proteinExistence type="inferred from homology"/>
<comment type="subunit">
    <text evidence="15">Homohexamer. Forms a ring that surrounds DNA.</text>
</comment>
<dbReference type="Pfam" id="PF01580">
    <property type="entry name" value="FtsK_SpoIIIE"/>
    <property type="match status" value="1"/>
</dbReference>
<evidence type="ECO:0000256" key="17">
    <source>
        <dbReference type="SAM" id="Phobius"/>
    </source>
</evidence>
<dbReference type="InterPro" id="IPR018541">
    <property type="entry name" value="Ftsk_gamma"/>
</dbReference>
<evidence type="ECO:0000256" key="7">
    <source>
        <dbReference type="ARBA" id="ARBA00022741"/>
    </source>
</evidence>
<keyword evidence="12 17" id="KW-0472">Membrane</keyword>
<evidence type="ECO:0000256" key="4">
    <source>
        <dbReference type="ARBA" id="ARBA00022475"/>
    </source>
</evidence>
<dbReference type="AlphaFoldDB" id="A0A1N6RFG6"/>
<keyword evidence="9 16" id="KW-0067">ATP-binding</keyword>
<dbReference type="InterPro" id="IPR041027">
    <property type="entry name" value="FtsK_alpha"/>
</dbReference>
<dbReference type="SUPFAM" id="SSF46785">
    <property type="entry name" value="Winged helix' DNA-binding domain"/>
    <property type="match status" value="1"/>
</dbReference>
<evidence type="ECO:0000256" key="15">
    <source>
        <dbReference type="ARBA" id="ARBA00025923"/>
    </source>
</evidence>
<dbReference type="GO" id="GO:0051301">
    <property type="term" value="P:cell division"/>
    <property type="evidence" value="ECO:0007669"/>
    <property type="project" value="UniProtKB-KW"/>
</dbReference>
<evidence type="ECO:0000256" key="16">
    <source>
        <dbReference type="PROSITE-ProRule" id="PRU00289"/>
    </source>
</evidence>
<dbReference type="Pfam" id="PF13491">
    <property type="entry name" value="FtsK_4TM"/>
    <property type="match status" value="1"/>
</dbReference>
<keyword evidence="11" id="KW-0238">DNA-binding</keyword>
<dbReference type="RefSeq" id="WP_076601217.1">
    <property type="nucleotide sequence ID" value="NZ_FTMD01000003.1"/>
</dbReference>
<dbReference type="PANTHER" id="PTHR22683">
    <property type="entry name" value="SPORULATION PROTEIN RELATED"/>
    <property type="match status" value="1"/>
</dbReference>
<dbReference type="InterPro" id="IPR025199">
    <property type="entry name" value="FtsK_4TM"/>
</dbReference>
<dbReference type="STRING" id="34027.SAMN05421829_103226"/>
<name>A0A1N6RFG6_9RHOO</name>
<dbReference type="OrthoDB" id="9807790at2"/>
<comment type="subcellular location">
    <subcellularLocation>
        <location evidence="1">Cell inner membrane</location>
    </subcellularLocation>
    <subcellularLocation>
        <location evidence="2">Cell membrane</location>
        <topology evidence="2">Multi-pass membrane protein</topology>
    </subcellularLocation>
</comment>
<feature type="transmembrane region" description="Helical" evidence="17">
    <location>
        <begin position="25"/>
        <end position="42"/>
    </location>
</feature>
<dbReference type="SUPFAM" id="SSF52540">
    <property type="entry name" value="P-loop containing nucleoside triphosphate hydrolases"/>
    <property type="match status" value="1"/>
</dbReference>
<evidence type="ECO:0000256" key="11">
    <source>
        <dbReference type="ARBA" id="ARBA00023125"/>
    </source>
</evidence>
<dbReference type="Pfam" id="PF17854">
    <property type="entry name" value="FtsK_alpha"/>
    <property type="match status" value="1"/>
</dbReference>
<dbReference type="InterPro" id="IPR002543">
    <property type="entry name" value="FtsK_dom"/>
</dbReference>
<accession>A0A1N6RFG6</accession>
<dbReference type="InterPro" id="IPR027417">
    <property type="entry name" value="P-loop_NTPase"/>
</dbReference>
<dbReference type="Gene3D" id="3.40.50.300">
    <property type="entry name" value="P-loop containing nucleotide triphosphate hydrolases"/>
    <property type="match status" value="1"/>
</dbReference>
<dbReference type="GO" id="GO:0003677">
    <property type="term" value="F:DNA binding"/>
    <property type="evidence" value="ECO:0007669"/>
    <property type="project" value="UniProtKB-KW"/>
</dbReference>
<dbReference type="FunFam" id="3.40.50.300:FF:000209">
    <property type="entry name" value="Cell division protein FtsK"/>
    <property type="match status" value="1"/>
</dbReference>
<dbReference type="Pfam" id="PF09397">
    <property type="entry name" value="FtsK_gamma"/>
    <property type="match status" value="1"/>
</dbReference>
<dbReference type="GO" id="GO:0005524">
    <property type="term" value="F:ATP binding"/>
    <property type="evidence" value="ECO:0007669"/>
    <property type="project" value="UniProtKB-UniRule"/>
</dbReference>
<evidence type="ECO:0000256" key="12">
    <source>
        <dbReference type="ARBA" id="ARBA00023136"/>
    </source>
</evidence>
<evidence type="ECO:0000313" key="20">
    <source>
        <dbReference type="Proteomes" id="UP000186819"/>
    </source>
</evidence>
<keyword evidence="5" id="KW-0132">Cell division</keyword>
<evidence type="ECO:0000256" key="13">
    <source>
        <dbReference type="ARBA" id="ARBA00023306"/>
    </source>
</evidence>
<evidence type="ECO:0000313" key="19">
    <source>
        <dbReference type="EMBL" id="SIQ27610.1"/>
    </source>
</evidence>
<keyword evidence="13" id="KW-0131">Cell cycle</keyword>
<evidence type="ECO:0000259" key="18">
    <source>
        <dbReference type="PROSITE" id="PS50901"/>
    </source>
</evidence>
<dbReference type="Gene3D" id="1.10.10.10">
    <property type="entry name" value="Winged helix-like DNA-binding domain superfamily/Winged helix DNA-binding domain"/>
    <property type="match status" value="1"/>
</dbReference>